<dbReference type="NCBIfam" id="TIGR01687">
    <property type="entry name" value="moaD_arch"/>
    <property type="match status" value="1"/>
</dbReference>
<dbReference type="Pfam" id="PF02597">
    <property type="entry name" value="ThiS"/>
    <property type="match status" value="1"/>
</dbReference>
<proteinExistence type="predicted"/>
<dbReference type="AlphaFoldDB" id="D1B8V8"/>
<dbReference type="Gene3D" id="3.10.20.30">
    <property type="match status" value="1"/>
</dbReference>
<evidence type="ECO:0000313" key="2">
    <source>
        <dbReference type="Proteomes" id="UP000002030"/>
    </source>
</evidence>
<dbReference type="InterPro" id="IPR052045">
    <property type="entry name" value="Sulfur_Carrier/Prot_Modifier"/>
</dbReference>
<name>D1B8V8_THEAS</name>
<dbReference type="OrthoDB" id="2112016at2"/>
<keyword evidence="2" id="KW-1185">Reference proteome</keyword>
<dbReference type="InterPro" id="IPR012675">
    <property type="entry name" value="Beta-grasp_dom_sf"/>
</dbReference>
<dbReference type="InterPro" id="IPR016155">
    <property type="entry name" value="Mopterin_synth/thiamin_S_b"/>
</dbReference>
<dbReference type="HOGENOM" id="CLU_114601_1_2_0"/>
<protein>
    <submittedName>
        <fullName evidence="1">MoaD family protein</fullName>
    </submittedName>
</protein>
<dbReference type="PANTHER" id="PTHR38031:SF1">
    <property type="entry name" value="SULFUR CARRIER PROTEIN CYSO"/>
    <property type="match status" value="1"/>
</dbReference>
<dbReference type="KEGG" id="tai:Taci_0475"/>
<dbReference type="eggNOG" id="COG1977">
    <property type="taxonomic scope" value="Bacteria"/>
</dbReference>
<dbReference type="InterPro" id="IPR003749">
    <property type="entry name" value="ThiS/MoaD-like"/>
</dbReference>
<dbReference type="PANTHER" id="PTHR38031">
    <property type="entry name" value="SULFUR CARRIER PROTEIN SLR0821-RELATED"/>
    <property type="match status" value="1"/>
</dbReference>
<dbReference type="SUPFAM" id="SSF54285">
    <property type="entry name" value="MoaD/ThiS"/>
    <property type="match status" value="1"/>
</dbReference>
<dbReference type="InterPro" id="IPR010038">
    <property type="entry name" value="MoaD_arc-typ"/>
</dbReference>
<dbReference type="EnsemblBacteria" id="ACZ18711">
    <property type="protein sequence ID" value="ACZ18711"/>
    <property type="gene ID" value="Taci_0475"/>
</dbReference>
<sequence>MKVLFFATIRDLAGRKEDQASAGTVRELLSLLSDRYGPAFRRAVLEGGAMSPNVIVLVNGHHVAHLKGEDTPLQEGDQVSIFPVIGGG</sequence>
<organism evidence="1 2">
    <name type="scientific">Thermanaerovibrio acidaminovorans (strain ATCC 49978 / DSM 6589 / Su883)</name>
    <name type="common">Selenomonas acidaminovorans</name>
    <dbReference type="NCBI Taxonomy" id="525903"/>
    <lineage>
        <taxon>Bacteria</taxon>
        <taxon>Thermotogati</taxon>
        <taxon>Synergistota</taxon>
        <taxon>Synergistia</taxon>
        <taxon>Synergistales</taxon>
        <taxon>Synergistaceae</taxon>
        <taxon>Thermanaerovibrio</taxon>
    </lineage>
</organism>
<accession>D1B8V8</accession>
<dbReference type="STRING" id="525903.Taci_0475"/>
<gene>
    <name evidence="1" type="ordered locus">Taci_0475</name>
</gene>
<evidence type="ECO:0000313" key="1">
    <source>
        <dbReference type="EMBL" id="ACZ18711.1"/>
    </source>
</evidence>
<reference evidence="1 2" key="1">
    <citation type="journal article" date="2009" name="Stand. Genomic Sci.">
        <title>Complete genome sequence of Thermanaerovibrio acidaminovorans type strain (Su883).</title>
        <authorList>
            <person name="Chovatia M."/>
            <person name="Sikorski J."/>
            <person name="Schroder M."/>
            <person name="Lapidus A."/>
            <person name="Nolan M."/>
            <person name="Tice H."/>
            <person name="Glavina Del Rio T."/>
            <person name="Copeland A."/>
            <person name="Cheng J.F."/>
            <person name="Lucas S."/>
            <person name="Chen F."/>
            <person name="Bruce D."/>
            <person name="Goodwin L."/>
            <person name="Pitluck S."/>
            <person name="Ivanova N."/>
            <person name="Mavromatis K."/>
            <person name="Ovchinnikova G."/>
            <person name="Pati A."/>
            <person name="Chen A."/>
            <person name="Palaniappan K."/>
            <person name="Land M."/>
            <person name="Hauser L."/>
            <person name="Chang Y.J."/>
            <person name="Jeffries C.D."/>
            <person name="Chain P."/>
            <person name="Saunders E."/>
            <person name="Detter J.C."/>
            <person name="Brettin T."/>
            <person name="Rohde M."/>
            <person name="Goker M."/>
            <person name="Spring S."/>
            <person name="Bristow J."/>
            <person name="Markowitz V."/>
            <person name="Hugenholtz P."/>
            <person name="Kyrpides N.C."/>
            <person name="Klenk H.P."/>
            <person name="Eisen J.A."/>
        </authorList>
    </citation>
    <scope>NUCLEOTIDE SEQUENCE [LARGE SCALE GENOMIC DNA]</scope>
    <source>
        <strain evidence="2">ATCC 49978 / DSM 6589 / Su883</strain>
    </source>
</reference>
<dbReference type="NCBIfam" id="NF041918">
    <property type="entry name" value="SAMP1"/>
    <property type="match status" value="1"/>
</dbReference>
<dbReference type="InterPro" id="IPR054834">
    <property type="entry name" value="SAMP1_3"/>
</dbReference>
<dbReference type="Proteomes" id="UP000002030">
    <property type="component" value="Chromosome"/>
</dbReference>
<dbReference type="EMBL" id="CP001818">
    <property type="protein sequence ID" value="ACZ18711.1"/>
    <property type="molecule type" value="Genomic_DNA"/>
</dbReference>